<evidence type="ECO:0000256" key="5">
    <source>
        <dbReference type="SAM" id="Phobius"/>
    </source>
</evidence>
<evidence type="ECO:0000256" key="2">
    <source>
        <dbReference type="ARBA" id="ARBA00022692"/>
    </source>
</evidence>
<dbReference type="EMBL" id="JBHUMV010000006">
    <property type="protein sequence ID" value="MFD2755221.1"/>
    <property type="molecule type" value="Genomic_DNA"/>
</dbReference>
<keyword evidence="8" id="KW-1185">Reference proteome</keyword>
<feature type="transmembrane region" description="Helical" evidence="5">
    <location>
        <begin position="77"/>
        <end position="94"/>
    </location>
</feature>
<evidence type="ECO:0000256" key="3">
    <source>
        <dbReference type="ARBA" id="ARBA00022989"/>
    </source>
</evidence>
<keyword evidence="4 5" id="KW-0472">Membrane</keyword>
<evidence type="ECO:0000256" key="4">
    <source>
        <dbReference type="ARBA" id="ARBA00023136"/>
    </source>
</evidence>
<dbReference type="Pfam" id="PF13515">
    <property type="entry name" value="FUSC_2"/>
    <property type="match status" value="1"/>
</dbReference>
<organism evidence="7 8">
    <name type="scientific">Comamonas terrae</name>
    <dbReference type="NCBI Taxonomy" id="673548"/>
    <lineage>
        <taxon>Bacteria</taxon>
        <taxon>Pseudomonadati</taxon>
        <taxon>Pseudomonadota</taxon>
        <taxon>Betaproteobacteria</taxon>
        <taxon>Burkholderiales</taxon>
        <taxon>Comamonadaceae</taxon>
        <taxon>Comamonas</taxon>
    </lineage>
</organism>
<evidence type="ECO:0000313" key="7">
    <source>
        <dbReference type="EMBL" id="MFD2755221.1"/>
    </source>
</evidence>
<gene>
    <name evidence="7" type="ORF">ACFSW6_14075</name>
</gene>
<name>A0ABW5UNU5_9BURK</name>
<evidence type="ECO:0000259" key="6">
    <source>
        <dbReference type="Pfam" id="PF13515"/>
    </source>
</evidence>
<accession>A0ABW5UNU5</accession>
<protein>
    <submittedName>
        <fullName evidence="7">Aromatic acid exporter family protein</fullName>
    </submittedName>
</protein>
<dbReference type="RefSeq" id="WP_245633370.1">
    <property type="nucleotide sequence ID" value="NZ_BCNT01000008.1"/>
</dbReference>
<comment type="caution">
    <text evidence="7">The sequence shown here is derived from an EMBL/GenBank/DDBJ whole genome shotgun (WGS) entry which is preliminary data.</text>
</comment>
<feature type="transmembrane region" description="Helical" evidence="5">
    <location>
        <begin position="148"/>
        <end position="165"/>
    </location>
</feature>
<sequence length="357" mass="37954">MRWTSPISLAWRRARTTLPSRARLAMRDAVAAALACSLSWILAQRLWNHPRPAFAVVTAVICLAPGLPSHLKQARNLLVGCTLGIVIGDLVWQLPSQHPLLLLSLATFLSILLGAAIGPAPVVPIQAGVSVVLVLVMGPGMAGGARLLDVLVGASVGLLCSQVLFTSDPIKDMGRTASTFLKQLANGLELTLNACEQAQPAAAETAMGQLSLAQESLAALRAAVGQAHSSRRWSLRGRLNADRLAFVARRYDRHAVRLYATCLLLAESLNRGLSHTQAPPPAGLLGYCRWLVASCIHLAEQDTVVALKADDPLAFMPPRPSEITEGSSGLAPEWALARDNAQLLENALRALIGSRDA</sequence>
<keyword evidence="3 5" id="KW-1133">Transmembrane helix</keyword>
<dbReference type="Proteomes" id="UP001597463">
    <property type="component" value="Unassembled WGS sequence"/>
</dbReference>
<proteinExistence type="predicted"/>
<keyword evidence="2 5" id="KW-0812">Transmembrane</keyword>
<evidence type="ECO:0000256" key="1">
    <source>
        <dbReference type="ARBA" id="ARBA00004141"/>
    </source>
</evidence>
<evidence type="ECO:0000313" key="8">
    <source>
        <dbReference type="Proteomes" id="UP001597463"/>
    </source>
</evidence>
<feature type="transmembrane region" description="Helical" evidence="5">
    <location>
        <begin position="53"/>
        <end position="70"/>
    </location>
</feature>
<dbReference type="InterPro" id="IPR049453">
    <property type="entry name" value="Memb_transporter_dom"/>
</dbReference>
<reference evidence="8" key="1">
    <citation type="journal article" date="2019" name="Int. J. Syst. Evol. Microbiol.">
        <title>The Global Catalogue of Microorganisms (GCM) 10K type strain sequencing project: providing services to taxonomists for standard genome sequencing and annotation.</title>
        <authorList>
            <consortium name="The Broad Institute Genomics Platform"/>
            <consortium name="The Broad Institute Genome Sequencing Center for Infectious Disease"/>
            <person name="Wu L."/>
            <person name="Ma J."/>
        </authorList>
    </citation>
    <scope>NUCLEOTIDE SEQUENCE [LARGE SCALE GENOMIC DNA]</scope>
    <source>
        <strain evidence="8">TISTR 1906</strain>
    </source>
</reference>
<feature type="transmembrane region" description="Helical" evidence="5">
    <location>
        <begin position="125"/>
        <end position="142"/>
    </location>
</feature>
<comment type="subcellular location">
    <subcellularLocation>
        <location evidence="1">Membrane</location>
        <topology evidence="1">Multi-pass membrane protein</topology>
    </subcellularLocation>
</comment>
<feature type="domain" description="Integral membrane bound transporter" evidence="6">
    <location>
        <begin position="39"/>
        <end position="160"/>
    </location>
</feature>